<dbReference type="Proteomes" id="UP000006786">
    <property type="component" value="Unassembled WGS sequence"/>
</dbReference>
<accession>K2MNA4</accession>
<evidence type="ECO:0000313" key="3">
    <source>
        <dbReference type="Proteomes" id="UP000006786"/>
    </source>
</evidence>
<dbReference type="AlphaFoldDB" id="K2MNA4"/>
<dbReference type="PROSITE" id="PS51819">
    <property type="entry name" value="VOC"/>
    <property type="match status" value="1"/>
</dbReference>
<protein>
    <submittedName>
        <fullName evidence="2">Glyoxalase/bleomycin resistance protein/dioxygenase</fullName>
    </submittedName>
</protein>
<keyword evidence="2" id="KW-0223">Dioxygenase</keyword>
<keyword evidence="3" id="KW-1185">Reference proteome</keyword>
<dbReference type="EMBL" id="AMRM01000011">
    <property type="protein sequence ID" value="EKF18757.1"/>
    <property type="molecule type" value="Genomic_DNA"/>
</dbReference>
<reference evidence="2 3" key="1">
    <citation type="journal article" date="2012" name="J. Bacteriol.">
        <title>Genome Sequence of Nitratireductor pacificus Type Strain pht-3B.</title>
        <authorList>
            <person name="Lai Q."/>
            <person name="Li G."/>
            <person name="Shao Z."/>
        </authorList>
    </citation>
    <scope>NUCLEOTIDE SEQUENCE [LARGE SCALE GENOMIC DNA]</scope>
    <source>
        <strain evidence="3">pht-3B</strain>
    </source>
</reference>
<sequence>MFSHITVGSGDLDRAGAFYDAVLLPLGLQPRPVTPDGGPRALCWVMPDRSLPRFYVYQPLNGEAAGAGNGAMVAFSAGTPEQVDRAYAAGMAAGGKDEGAPGPRPRYGEGYYGAYLRDPDGNKLHIVCRGDIDSADGGEAG</sequence>
<dbReference type="Gene3D" id="3.10.180.10">
    <property type="entry name" value="2,3-Dihydroxybiphenyl 1,2-Dioxygenase, domain 1"/>
    <property type="match status" value="1"/>
</dbReference>
<dbReference type="STRING" id="391937.NA2_11255"/>
<organism evidence="2 3">
    <name type="scientific">Nitratireductor pacificus pht-3B</name>
    <dbReference type="NCBI Taxonomy" id="391937"/>
    <lineage>
        <taxon>Bacteria</taxon>
        <taxon>Pseudomonadati</taxon>
        <taxon>Pseudomonadota</taxon>
        <taxon>Alphaproteobacteria</taxon>
        <taxon>Hyphomicrobiales</taxon>
        <taxon>Phyllobacteriaceae</taxon>
        <taxon>Nitratireductor</taxon>
    </lineage>
</organism>
<keyword evidence="2" id="KW-0560">Oxidoreductase</keyword>
<name>K2MNA4_9HYPH</name>
<feature type="domain" description="VOC" evidence="1">
    <location>
        <begin position="1"/>
        <end position="129"/>
    </location>
</feature>
<dbReference type="GO" id="GO:0051213">
    <property type="term" value="F:dioxygenase activity"/>
    <property type="evidence" value="ECO:0007669"/>
    <property type="project" value="UniProtKB-KW"/>
</dbReference>
<dbReference type="CDD" id="cd07262">
    <property type="entry name" value="VOC_like"/>
    <property type="match status" value="1"/>
</dbReference>
<dbReference type="InterPro" id="IPR037523">
    <property type="entry name" value="VOC_core"/>
</dbReference>
<dbReference type="PANTHER" id="PTHR35006:SF1">
    <property type="entry name" value="BLL2941 PROTEIN"/>
    <property type="match status" value="1"/>
</dbReference>
<dbReference type="Pfam" id="PF00903">
    <property type="entry name" value="Glyoxalase"/>
    <property type="match status" value="1"/>
</dbReference>
<proteinExistence type="predicted"/>
<evidence type="ECO:0000259" key="1">
    <source>
        <dbReference type="PROSITE" id="PS51819"/>
    </source>
</evidence>
<comment type="caution">
    <text evidence="2">The sequence shown here is derived from an EMBL/GenBank/DDBJ whole genome shotgun (WGS) entry which is preliminary data.</text>
</comment>
<gene>
    <name evidence="2" type="ORF">NA2_11255</name>
</gene>
<dbReference type="PATRIC" id="fig|391937.3.peg.2320"/>
<dbReference type="PANTHER" id="PTHR35006">
    <property type="entry name" value="GLYOXALASE FAMILY PROTEIN (AFU_ORTHOLOGUE AFUA_5G14830)"/>
    <property type="match status" value="1"/>
</dbReference>
<evidence type="ECO:0000313" key="2">
    <source>
        <dbReference type="EMBL" id="EKF18757.1"/>
    </source>
</evidence>
<dbReference type="InterPro" id="IPR004360">
    <property type="entry name" value="Glyas_Fos-R_dOase_dom"/>
</dbReference>
<dbReference type="InterPro" id="IPR029068">
    <property type="entry name" value="Glyas_Bleomycin-R_OHBP_Dase"/>
</dbReference>
<dbReference type="RefSeq" id="WP_008596983.1">
    <property type="nucleotide sequence ID" value="NZ_AMRM01000011.1"/>
</dbReference>
<dbReference type="SUPFAM" id="SSF54593">
    <property type="entry name" value="Glyoxalase/Bleomycin resistance protein/Dihydroxybiphenyl dioxygenase"/>
    <property type="match status" value="1"/>
</dbReference>
<dbReference type="OrthoDB" id="9807407at2"/>
<dbReference type="eggNOG" id="COG0346">
    <property type="taxonomic scope" value="Bacteria"/>
</dbReference>